<dbReference type="GO" id="GO:0070628">
    <property type="term" value="F:proteasome binding"/>
    <property type="evidence" value="ECO:0007669"/>
    <property type="project" value="InterPro"/>
</dbReference>
<feature type="compositionally biased region" description="Basic and acidic residues" evidence="1">
    <location>
        <begin position="176"/>
        <end position="186"/>
    </location>
</feature>
<feature type="region of interest" description="Disordered" evidence="1">
    <location>
        <begin position="1"/>
        <end position="64"/>
    </location>
</feature>
<feature type="region of interest" description="Disordered" evidence="1">
    <location>
        <begin position="1903"/>
        <end position="1968"/>
    </location>
</feature>
<feature type="compositionally biased region" description="Low complexity" evidence="1">
    <location>
        <begin position="2307"/>
        <end position="2316"/>
    </location>
</feature>
<feature type="compositionally biased region" description="Low complexity" evidence="1">
    <location>
        <begin position="2215"/>
        <end position="2225"/>
    </location>
</feature>
<dbReference type="OrthoDB" id="332260at2759"/>
<reference evidence="3 4" key="1">
    <citation type="journal article" date="2017" name="Int. J. Parasitol.">
        <title>The genome of the protozoan parasite Cystoisospora suis and a reverse vaccinology approach to identify vaccine candidates.</title>
        <authorList>
            <person name="Palmieri N."/>
            <person name="Shrestha A."/>
            <person name="Ruttkowski B."/>
            <person name="Beck T."/>
            <person name="Vogl C."/>
            <person name="Tomley F."/>
            <person name="Blake D.P."/>
            <person name="Joachim A."/>
        </authorList>
    </citation>
    <scope>NUCLEOTIDE SEQUENCE [LARGE SCALE GENOMIC DNA]</scope>
    <source>
        <strain evidence="3 4">Wien I</strain>
    </source>
</reference>
<dbReference type="PANTHER" id="PTHR32170">
    <property type="entry name" value="PROTEASOME ACTIVATOR COMPLEX SUBUNIT 4"/>
    <property type="match status" value="1"/>
</dbReference>
<feature type="compositionally biased region" description="Acidic residues" evidence="1">
    <location>
        <begin position="187"/>
        <end position="197"/>
    </location>
</feature>
<feature type="region of interest" description="Disordered" evidence="1">
    <location>
        <begin position="1156"/>
        <end position="1229"/>
    </location>
</feature>
<feature type="compositionally biased region" description="Low complexity" evidence="1">
    <location>
        <begin position="1177"/>
        <end position="1189"/>
    </location>
</feature>
<evidence type="ECO:0000259" key="2">
    <source>
        <dbReference type="Pfam" id="PF16507"/>
    </source>
</evidence>
<gene>
    <name evidence="3" type="ORF">CSUI_004259</name>
</gene>
<feature type="compositionally biased region" description="Polar residues" evidence="1">
    <location>
        <begin position="2475"/>
        <end position="2494"/>
    </location>
</feature>
<feature type="region of interest" description="Disordered" evidence="1">
    <location>
        <begin position="1855"/>
        <end position="1886"/>
    </location>
</feature>
<feature type="region of interest" description="Disordered" evidence="1">
    <location>
        <begin position="2384"/>
        <end position="2558"/>
    </location>
</feature>
<feature type="compositionally biased region" description="Acidic residues" evidence="1">
    <location>
        <begin position="1157"/>
        <end position="1166"/>
    </location>
</feature>
<protein>
    <recommendedName>
        <fullName evidence="2">Proteasome activator Blm10 middle HEAT repeats region domain-containing protein</fullName>
    </recommendedName>
</protein>
<dbReference type="PANTHER" id="PTHR32170:SF3">
    <property type="entry name" value="PROTEASOME ACTIVATOR COMPLEX SUBUNIT 4"/>
    <property type="match status" value="1"/>
</dbReference>
<comment type="caution">
    <text evidence="3">The sequence shown here is derived from an EMBL/GenBank/DDBJ whole genome shotgun (WGS) entry which is preliminary data.</text>
</comment>
<feature type="compositionally biased region" description="Low complexity" evidence="1">
    <location>
        <begin position="1621"/>
        <end position="1631"/>
    </location>
</feature>
<feature type="compositionally biased region" description="Basic and acidic residues" evidence="1">
    <location>
        <begin position="2012"/>
        <end position="2025"/>
    </location>
</feature>
<dbReference type="EMBL" id="MIGC01001957">
    <property type="protein sequence ID" value="PHJ21893.1"/>
    <property type="molecule type" value="Genomic_DNA"/>
</dbReference>
<feature type="compositionally biased region" description="Basic and acidic residues" evidence="1">
    <location>
        <begin position="1193"/>
        <end position="1208"/>
    </location>
</feature>
<feature type="region of interest" description="Disordered" evidence="1">
    <location>
        <begin position="365"/>
        <end position="423"/>
    </location>
</feature>
<dbReference type="GO" id="GO:0010499">
    <property type="term" value="P:proteasomal ubiquitin-independent protein catabolic process"/>
    <property type="evidence" value="ECO:0007669"/>
    <property type="project" value="TreeGrafter"/>
</dbReference>
<keyword evidence="4" id="KW-1185">Reference proteome</keyword>
<feature type="compositionally biased region" description="Basic and acidic residues" evidence="1">
    <location>
        <begin position="2384"/>
        <end position="2406"/>
    </location>
</feature>
<dbReference type="GeneID" id="94427663"/>
<dbReference type="SUPFAM" id="SSF48371">
    <property type="entry name" value="ARM repeat"/>
    <property type="match status" value="1"/>
</dbReference>
<evidence type="ECO:0000256" key="1">
    <source>
        <dbReference type="SAM" id="MobiDB-lite"/>
    </source>
</evidence>
<feature type="compositionally biased region" description="Polar residues" evidence="1">
    <location>
        <begin position="1209"/>
        <end position="1224"/>
    </location>
</feature>
<feature type="compositionally biased region" description="Low complexity" evidence="1">
    <location>
        <begin position="35"/>
        <end position="50"/>
    </location>
</feature>
<feature type="compositionally biased region" description="Basic and acidic residues" evidence="1">
    <location>
        <begin position="2716"/>
        <end position="2731"/>
    </location>
</feature>
<feature type="region of interest" description="Disordered" evidence="1">
    <location>
        <begin position="1539"/>
        <end position="1631"/>
    </location>
</feature>
<dbReference type="GO" id="GO:0005634">
    <property type="term" value="C:nucleus"/>
    <property type="evidence" value="ECO:0007669"/>
    <property type="project" value="TreeGrafter"/>
</dbReference>
<feature type="region of interest" description="Disordered" evidence="1">
    <location>
        <begin position="2243"/>
        <end position="2354"/>
    </location>
</feature>
<evidence type="ECO:0000313" key="3">
    <source>
        <dbReference type="EMBL" id="PHJ21893.1"/>
    </source>
</evidence>
<dbReference type="Pfam" id="PF16507">
    <property type="entry name" value="HEAT_PSME4_mid"/>
    <property type="match status" value="2"/>
</dbReference>
<feature type="compositionally biased region" description="Polar residues" evidence="1">
    <location>
        <begin position="2701"/>
        <end position="2715"/>
    </location>
</feature>
<dbReference type="InterPro" id="IPR016024">
    <property type="entry name" value="ARM-type_fold"/>
</dbReference>
<feature type="region of interest" description="Disordered" evidence="1">
    <location>
        <begin position="788"/>
        <end position="836"/>
    </location>
</feature>
<feature type="compositionally biased region" description="Acidic residues" evidence="1">
    <location>
        <begin position="279"/>
        <end position="303"/>
    </location>
</feature>
<feature type="compositionally biased region" description="Basic and acidic residues" evidence="1">
    <location>
        <begin position="1560"/>
        <end position="1589"/>
    </location>
</feature>
<sequence length="3004" mass="335826">MKVDGTGEPPEGCRPLLIINSEEEEEEEKKKNSHSESSPCPFLSSSSSTPGAVSMNEKRTGGGAPLDMPTLYLAETSLHYPSFVSPFLLSETAALVLPLLELLRRPNLLRKNQGKLVYALRLLRSLQFVGTIDAVPLTHWVDIAVGLSRLLMYRFPLSHEHGSSRATTRLSVQRRKGAEGEQRGEGENDQEEEDEDVDGSREDLVILDGEDEEDDDLENENLEEEESDSDGSQGFVLVRSSTRPGGEEGYVMAGKEGRGTDRGIDKIDKENKRRKGGGEEDETFSDEEKQESEDEEEEEEDELSASQQVRICEALEEVLYIIRTGYMAPSWMLPTAASRFSESRASVSSSSSLRPLSPMMIHLRRARGQRRGRDGDRAMSGYRGSTYPGGEPSLSSEEDVKKAKLRKEEREGDDRNKMFKSKGEKDREAWIDGRVDAPSEDRVLHDVTSLKVSSSLRYLQRDREEESSLDRLRRALNWRWMIVHLLRRFDRSYRGQVSSSTGRRKALVTAIVRLVSLCRIFWDGEEEEEEEEYSHEGDHLARHLKTPLESSSVSPDSCHLQPIPRFRLALPSCPSLCQKALHNGVSHTDAVSPVILSKDLDRTSSSSSSSSCCLREEEEDQEHALLLSVLSHGSLCTSLEVLIRTTQLTSTRIYLRFRLLLLFSPPSFCHRLVLDGRLIRWWCWTDGSFSASWDALFLVMLFRACKYGWSTGRPLTCHLRPLLPFLFQLLLKSFQLPHSAPTAAAMMKRHRESIPGEYTPLIERQFHTPCQLAKIFVLLMEPIDGDQEKKKDRKYRGKTQDGEEEKEDKKKKKEKQEDDQEEHKRKDEEERGVEEDDLLHATQAAKVGTVFQLLEALVSTLVVYTHPSSDAGRGSASIGAFLNALTSAYIRRIQRERCGSDITKRECGRHQASCCMTGTTCNSMKKKKDIKISLQGGPDTSSPSSSSSACERECSCRCAWCIHSRSSKGSKEDEEQEEERETRRRIVDGCGNEVKLYCCRLGRKDDEKLVSLLAPLFLQGMFSKQFGIAACYEDGIKLLCHMAPECLVEEVLERALSALETVTEANQNNIMRLLTRLAQTLVKYAPSMLPSILSLTLPGIDPADPLKTFLTLSFYAVLFSYRLRDVYLGGGCLIPPYLQHSSNYLRLFISSSSFSKEEEEEEEEEDVSRRKNEGDSKSSLIPHSSSSSSRLYVDPHKERRKKEEREKSPTTSSEELDTTRCTDTGESERSLRHREFALCSAVIPEAYQAAYGGQRRALNVANYPECLLLSREKEEVEDGGKAVQTAGGRVDGSLVRGLSSSPKDEKEPSTKSERGKERGPVETHEEEEKKTVKGCKKSPSSSSSLYLLFEHVDDPKANEEEDRERKEGEEGEESSLGREERKMKRVNLTKGFYEYNEASWQHKLLFNEAFYIELVDQRQSASVFFLEWIDQWFEAILTLTKHASKPSEKGGGGFAAQLDQRTTAILRACTSAIFSGIDEKTTGARLIHRFVEWSLGGGLSCFGEAAVKQAQGIAIPLASIHPELMLQKIVKRSCEKLLEREGEEEEGEKGGRGTRSTRRSTRDEEERDMTMRDKKVIEERCKEENRHSEEEEGEQPSHPNEKTPLVAPPPERQEEEKEESSSPSSFSSSSPFSFPFSPCRLKPGMHEDAIAWHVLLVAACVRGAGKCVLPHRVDLMSLAHACLQHESKKVYKCGAKLLRRLLEACLAIYPWKLCRQRCMSRAHWEDEEKRKEFLLLWGEPFYMIPQQEWITWHIPCEEEILFAKEVVGYGLLVSKFLLKHLSSLSILSRSLLLCRGLLKGVAVLYPDERPRRSPGLPTISPFDFRGGEGENVGERVSLSSCVACSSLSPSPCIRSTPCSSSSSHPLRPPDGKTKVREKGYNEEDEDALISKAKKTLEERIRKIMPSAARCGGQDEEEGEEEEKKKKEKASGSASLSGEGHSCLEERREESDARERDQEEEEKRQGESGCSSDIVIPLVDFSVSLVLHLSHVFFLKKHRHDPEDTPASSSSISREERPERREEARERERRSEICCTLVGFEEAKVQKKILKLSAELLVRMCGAVGLERLRNLREYGGGDDGGRDGLGGRDSIAYLSRDEGVHAFAYLGDIPRSVWAQSVTSGWARRIAARRGGHRFEGWRKKLLLIVLRLAVYHYAETRRFAQEILRDTYSCMYGARKEMICLLLKDLMNDCERQLQRDQEEPHLSVLISSPPPSSSSSCVPTTTTTRTTAHAMVVTSASSLSSSSCRATLEQEKGRGGEAKKEEEETRREEEEGDEKRRRNVEEVFLTSPSPSKVVEGSEKIDEESSLVSSSPRLSAVQTHANESEMGDVGCGDSLDLGGEPVLPVCNSPPSSAIVGVAGSPALLLSDEKQRDVLNGVAVSLSHELEKASMKEREEREQEKKHTEGDTEACSSSSCRQGHESSLGESDPSGEEEAEEEGQAKKEKKGNEEEGMKGPSESSEKSKPSGDKACGVDTPQQTIPHVSPVKISNENTLSPFSASSSSLQTSSSSSHAEIAPSLNHVMKEGPSEKIPLSSSRTNQNSMKNAAPGREQDRRQEEEEDLLFARLTGAAYTLNTRATMKRIWADEQLAALALKTLLLVFEIKIAKDTIPQRWVVLTHALLNGREKLRRHGASFRKDIVQEFLSPLLRRLLHYHHGSSRLLHAPPHAPPSSSASLPGCSPAGPSLGDSFVKKTPLNPVISSSASDLPSTHSLSCSREEEGGGGGERRNDGLRTQMACMSSSSSSPNEAKTTDRENERDSSSSLLPFYSDWILCTIDSLVHPPLLNTLGMFALILLLKYFMKRPENIPPKFLQSIHSPATLKKVLATQAIIHHDAARSASSACSGGPGASASHARGGGRQAHRGGSGGGGSDSSFQLVVDVIRIDRSWPSSRTSRLSKHFSLHNTLVSKTFFQFLYATRHLKNIGEEKGDKKREEDKERQGRRHLIKVFEVLKTELLRFSKYSSSELEYHICIIEVVCGAAAAARKYDDEEIRKHLWLALYPAM</sequence>
<feature type="compositionally biased region" description="Basic and acidic residues" evidence="1">
    <location>
        <begin position="2439"/>
        <end position="2467"/>
    </location>
</feature>
<dbReference type="Proteomes" id="UP000221165">
    <property type="component" value="Unassembled WGS sequence"/>
</dbReference>
<feature type="region of interest" description="Disordered" evidence="1">
    <location>
        <begin position="164"/>
        <end position="307"/>
    </location>
</feature>
<accession>A0A2C6L288</accession>
<name>A0A2C6L288_9APIC</name>
<feature type="compositionally biased region" description="Basic and acidic residues" evidence="1">
    <location>
        <begin position="1867"/>
        <end position="1881"/>
    </location>
</feature>
<feature type="compositionally biased region" description="Acidic residues" evidence="1">
    <location>
        <begin position="2429"/>
        <end position="2438"/>
    </location>
</feature>
<feature type="compositionally biased region" description="Basic and acidic residues" evidence="1">
    <location>
        <begin position="2250"/>
        <end position="2283"/>
    </location>
</feature>
<feature type="compositionally biased region" description="Low complexity" evidence="1">
    <location>
        <begin position="1855"/>
        <end position="1865"/>
    </location>
</feature>
<feature type="region of interest" description="Disordered" evidence="1">
    <location>
        <begin position="1274"/>
        <end position="1380"/>
    </location>
</feature>
<feature type="region of interest" description="Disordered" evidence="1">
    <location>
        <begin position="2839"/>
        <end position="2872"/>
    </location>
</feature>
<feature type="compositionally biased region" description="Low complexity" evidence="1">
    <location>
        <begin position="2495"/>
        <end position="2511"/>
    </location>
</feature>
<feature type="compositionally biased region" description="Acidic residues" evidence="1">
    <location>
        <begin position="208"/>
        <end position="229"/>
    </location>
</feature>
<feature type="compositionally biased region" description="Basic and acidic residues" evidence="1">
    <location>
        <begin position="255"/>
        <end position="271"/>
    </location>
</feature>
<evidence type="ECO:0000313" key="4">
    <source>
        <dbReference type="Proteomes" id="UP000221165"/>
    </source>
</evidence>
<feature type="compositionally biased region" description="Basic and acidic residues" evidence="1">
    <location>
        <begin position="1941"/>
        <end position="1965"/>
    </location>
</feature>
<dbReference type="VEuPathDB" id="ToxoDB:CSUI_004259"/>
<feature type="non-terminal residue" evidence="3">
    <location>
        <position position="3004"/>
    </location>
</feature>
<proteinExistence type="predicted"/>
<feature type="region of interest" description="Disordered" evidence="1">
    <location>
        <begin position="2701"/>
        <end position="2762"/>
    </location>
</feature>
<feature type="compositionally biased region" description="Basic and acidic residues" evidence="1">
    <location>
        <begin position="1302"/>
        <end position="1331"/>
    </location>
</feature>
<feature type="region of interest" description="Disordered" evidence="1">
    <location>
        <begin position="2202"/>
        <end position="2225"/>
    </location>
</feature>
<dbReference type="InterPro" id="IPR032430">
    <property type="entry name" value="Blm10_mid"/>
</dbReference>
<dbReference type="GO" id="GO:0016504">
    <property type="term" value="F:peptidase activator activity"/>
    <property type="evidence" value="ECO:0007669"/>
    <property type="project" value="InterPro"/>
</dbReference>
<feature type="compositionally biased region" description="Basic and acidic residues" evidence="1">
    <location>
        <begin position="1167"/>
        <end position="1176"/>
    </location>
</feature>
<feature type="compositionally biased region" description="Polar residues" evidence="1">
    <location>
        <begin position="2533"/>
        <end position="2544"/>
    </location>
</feature>
<feature type="compositionally biased region" description="Basic and acidic residues" evidence="1">
    <location>
        <begin position="1350"/>
        <end position="1368"/>
    </location>
</feature>
<feature type="compositionally biased region" description="Basic and acidic residues" evidence="1">
    <location>
        <begin position="398"/>
        <end position="423"/>
    </location>
</feature>
<dbReference type="GO" id="GO:0005829">
    <property type="term" value="C:cytosol"/>
    <property type="evidence" value="ECO:0007669"/>
    <property type="project" value="TreeGrafter"/>
</dbReference>
<organism evidence="3 4">
    <name type="scientific">Cystoisospora suis</name>
    <dbReference type="NCBI Taxonomy" id="483139"/>
    <lineage>
        <taxon>Eukaryota</taxon>
        <taxon>Sar</taxon>
        <taxon>Alveolata</taxon>
        <taxon>Apicomplexa</taxon>
        <taxon>Conoidasida</taxon>
        <taxon>Coccidia</taxon>
        <taxon>Eucoccidiorida</taxon>
        <taxon>Eimeriorina</taxon>
        <taxon>Sarcocystidae</taxon>
        <taxon>Cystoisospora</taxon>
    </lineage>
</organism>
<dbReference type="RefSeq" id="XP_067923572.1">
    <property type="nucleotide sequence ID" value="XM_068064452.1"/>
</dbReference>
<dbReference type="InterPro" id="IPR035309">
    <property type="entry name" value="PSME4"/>
</dbReference>
<feature type="compositionally biased region" description="Basic and acidic residues" evidence="1">
    <location>
        <begin position="2750"/>
        <end position="2760"/>
    </location>
</feature>
<feature type="compositionally biased region" description="Low complexity" evidence="1">
    <location>
        <begin position="2839"/>
        <end position="2854"/>
    </location>
</feature>
<feature type="domain" description="Proteasome activator Blm10 middle HEAT repeats region" evidence="2">
    <location>
        <begin position="1649"/>
        <end position="1767"/>
    </location>
</feature>
<feature type="region of interest" description="Disordered" evidence="1">
    <location>
        <begin position="1998"/>
        <end position="2025"/>
    </location>
</feature>
<feature type="domain" description="Proteasome activator Blm10 middle HEAT repeats region" evidence="2">
    <location>
        <begin position="1000"/>
        <end position="1146"/>
    </location>
</feature>
<feature type="compositionally biased region" description="Gly residues" evidence="1">
    <location>
        <begin position="2855"/>
        <end position="2871"/>
    </location>
</feature>
<feature type="compositionally biased region" description="Low complexity" evidence="1">
    <location>
        <begin position="1930"/>
        <end position="1939"/>
    </location>
</feature>